<dbReference type="InterPro" id="IPR027417">
    <property type="entry name" value="P-loop_NTPase"/>
</dbReference>
<dbReference type="EMBL" id="BOQE01000001">
    <property type="protein sequence ID" value="GIM48120.1"/>
    <property type="molecule type" value="Genomic_DNA"/>
</dbReference>
<evidence type="ECO:0000256" key="1">
    <source>
        <dbReference type="ARBA" id="ARBA00022448"/>
    </source>
</evidence>
<accession>A0AAV4LK37</accession>
<reference evidence="5" key="1">
    <citation type="journal article" date="2023" name="Int. J. Syst. Evol. Microbiol.">
        <title>Collibacillus ludicampi gen. nov., sp. nov., a new soil bacterium of the family Alicyclobacillaceae.</title>
        <authorList>
            <person name="Jojima T."/>
            <person name="Ioku Y."/>
            <person name="Fukuta Y."/>
            <person name="Shirasaka N."/>
            <person name="Matsumura Y."/>
            <person name="Mori M."/>
        </authorList>
    </citation>
    <scope>NUCLEOTIDE SEQUENCE</scope>
    <source>
        <strain evidence="5">TP075</strain>
    </source>
</reference>
<dbReference type="AlphaFoldDB" id="A0AAV4LK37"/>
<dbReference type="Gene3D" id="3.40.50.300">
    <property type="entry name" value="P-loop containing nucleotide triphosphate hydrolases"/>
    <property type="match status" value="1"/>
</dbReference>
<organism evidence="5 6">
    <name type="scientific">Collibacillus ludicampi</name>
    <dbReference type="NCBI Taxonomy" id="2771369"/>
    <lineage>
        <taxon>Bacteria</taxon>
        <taxon>Bacillati</taxon>
        <taxon>Bacillota</taxon>
        <taxon>Bacilli</taxon>
        <taxon>Bacillales</taxon>
        <taxon>Alicyclobacillaceae</taxon>
        <taxon>Collibacillus</taxon>
    </lineage>
</organism>
<gene>
    <name evidence="5" type="primary">ylmA</name>
    <name evidence="5" type="ORF">DNHGIG_36690</name>
</gene>
<dbReference type="RefSeq" id="WP_282201029.1">
    <property type="nucleotide sequence ID" value="NZ_BOQE01000001.1"/>
</dbReference>
<dbReference type="PROSITE" id="PS50893">
    <property type="entry name" value="ABC_TRANSPORTER_2"/>
    <property type="match status" value="1"/>
</dbReference>
<dbReference type="GO" id="GO:0005524">
    <property type="term" value="F:ATP binding"/>
    <property type="evidence" value="ECO:0007669"/>
    <property type="project" value="UniProtKB-KW"/>
</dbReference>
<dbReference type="InterPro" id="IPR003593">
    <property type="entry name" value="AAA+_ATPase"/>
</dbReference>
<protein>
    <submittedName>
        <fullName evidence="5">ABC transporter ATP-binding protein YlmA</fullName>
    </submittedName>
</protein>
<dbReference type="PROSITE" id="PS00211">
    <property type="entry name" value="ABC_TRANSPORTER_1"/>
    <property type="match status" value="1"/>
</dbReference>
<feature type="domain" description="ABC transporter" evidence="4">
    <location>
        <begin position="4"/>
        <end position="243"/>
    </location>
</feature>
<dbReference type="InterPro" id="IPR017871">
    <property type="entry name" value="ABC_transporter-like_CS"/>
</dbReference>
<sequence length="267" mass="30293">MQVIELKNVTWKRENKTILNQINWLVKSNEHWAIVGLNGSGKTSLLKIITGYQWPTTGTVRVLGQTYGSCEIQEIRKSIGWVSSALREEIHPGERVVDVVISGKYASIGLWYRVDPSEHLRALEILDRVDCLHLAEERYGTLSQGEKQKVLLARALITSPKLLILDEPCFGMDVRTREQVLHSLQEMGNHEDAPTLILVTHHIEEILPIFTHVLLLSDGKVAQSGSKQEVLTSENLGAIFDLDVTIEWLDGRPWLRTHAHRFKKTLI</sequence>
<dbReference type="Pfam" id="PF00005">
    <property type="entry name" value="ABC_tran"/>
    <property type="match status" value="1"/>
</dbReference>
<evidence type="ECO:0000313" key="5">
    <source>
        <dbReference type="EMBL" id="GIM48120.1"/>
    </source>
</evidence>
<evidence type="ECO:0000259" key="4">
    <source>
        <dbReference type="PROSITE" id="PS50893"/>
    </source>
</evidence>
<dbReference type="SMART" id="SM00382">
    <property type="entry name" value="AAA"/>
    <property type="match status" value="1"/>
</dbReference>
<dbReference type="Proteomes" id="UP001057291">
    <property type="component" value="Unassembled WGS sequence"/>
</dbReference>
<evidence type="ECO:0000256" key="3">
    <source>
        <dbReference type="ARBA" id="ARBA00022840"/>
    </source>
</evidence>
<keyword evidence="2" id="KW-0547">Nucleotide-binding</keyword>
<keyword evidence="3 5" id="KW-0067">ATP-binding</keyword>
<dbReference type="InterPro" id="IPR050153">
    <property type="entry name" value="Metal_Ion_Import_ABC"/>
</dbReference>
<evidence type="ECO:0000313" key="6">
    <source>
        <dbReference type="Proteomes" id="UP001057291"/>
    </source>
</evidence>
<name>A0AAV4LK37_9BACL</name>
<comment type="caution">
    <text evidence="5">The sequence shown here is derived from an EMBL/GenBank/DDBJ whole genome shotgun (WGS) entry which is preliminary data.</text>
</comment>
<dbReference type="InterPro" id="IPR003439">
    <property type="entry name" value="ABC_transporter-like_ATP-bd"/>
</dbReference>
<dbReference type="GO" id="GO:0016887">
    <property type="term" value="F:ATP hydrolysis activity"/>
    <property type="evidence" value="ECO:0007669"/>
    <property type="project" value="InterPro"/>
</dbReference>
<dbReference type="PANTHER" id="PTHR42734">
    <property type="entry name" value="METAL TRANSPORT SYSTEM ATP-BINDING PROTEIN TM_0124-RELATED"/>
    <property type="match status" value="1"/>
</dbReference>
<dbReference type="SUPFAM" id="SSF52540">
    <property type="entry name" value="P-loop containing nucleoside triphosphate hydrolases"/>
    <property type="match status" value="1"/>
</dbReference>
<keyword evidence="1" id="KW-0813">Transport</keyword>
<keyword evidence="6" id="KW-1185">Reference proteome</keyword>
<evidence type="ECO:0000256" key="2">
    <source>
        <dbReference type="ARBA" id="ARBA00022741"/>
    </source>
</evidence>
<proteinExistence type="predicted"/>